<dbReference type="EMBL" id="MU790502">
    <property type="protein sequence ID" value="KAJ4002405.1"/>
    <property type="molecule type" value="Genomic_DNA"/>
</dbReference>
<sequence>MARGSCLFLTTMAEHNTVNNITDNNEQKASVLDKIADGYHDGKREAEDEERARAAAKIQKAWRQQNGRAQLQKEYLSSELRWKDATQHAILKLHRTSADAGRNSVKERWNRGAFFASKIRDGNIVMNKQGMEDSDSLPVQKHLETQHWLELIDSKHRYGSNRKRVGVQDQLLL</sequence>
<evidence type="ECO:0000256" key="3">
    <source>
        <dbReference type="ARBA" id="ARBA00022490"/>
    </source>
</evidence>
<keyword evidence="6" id="KW-1185">Reference proteome</keyword>
<organism evidence="5 6">
    <name type="scientific">Lentinula boryana</name>
    <dbReference type="NCBI Taxonomy" id="40481"/>
    <lineage>
        <taxon>Eukaryota</taxon>
        <taxon>Fungi</taxon>
        <taxon>Dikarya</taxon>
        <taxon>Basidiomycota</taxon>
        <taxon>Agaricomycotina</taxon>
        <taxon>Agaricomycetes</taxon>
        <taxon>Agaricomycetidae</taxon>
        <taxon>Agaricales</taxon>
        <taxon>Marasmiineae</taxon>
        <taxon>Omphalotaceae</taxon>
        <taxon>Lentinula</taxon>
    </lineage>
</organism>
<evidence type="ECO:0000256" key="4">
    <source>
        <dbReference type="ARBA" id="ARBA00023242"/>
    </source>
</evidence>
<proteinExistence type="predicted"/>
<reference evidence="5" key="1">
    <citation type="submission" date="2022-08" db="EMBL/GenBank/DDBJ databases">
        <authorList>
            <consortium name="DOE Joint Genome Institute"/>
            <person name="Min B."/>
            <person name="Riley R."/>
            <person name="Sierra-Patev S."/>
            <person name="Naranjo-Ortiz M."/>
            <person name="Looney B."/>
            <person name="Konkel Z."/>
            <person name="Slot J.C."/>
            <person name="Sakamoto Y."/>
            <person name="Steenwyk J.L."/>
            <person name="Rokas A."/>
            <person name="Carro J."/>
            <person name="Camarero S."/>
            <person name="Ferreira P."/>
            <person name="Molpeceres G."/>
            <person name="Ruiz-Duenas F.J."/>
            <person name="Serrano A."/>
            <person name="Henrissat B."/>
            <person name="Drula E."/>
            <person name="Hughes K.W."/>
            <person name="Mata J.L."/>
            <person name="Ishikawa N.K."/>
            <person name="Vargas-Isla R."/>
            <person name="Ushijima S."/>
            <person name="Smith C.A."/>
            <person name="Ahrendt S."/>
            <person name="Andreopoulos W."/>
            <person name="He G."/>
            <person name="Labutti K."/>
            <person name="Lipzen A."/>
            <person name="Ng V."/>
            <person name="Sandor L."/>
            <person name="Barry K."/>
            <person name="Martinez A.T."/>
            <person name="Xiao Y."/>
            <person name="Gibbons J.G."/>
            <person name="Terashima K."/>
            <person name="Hibbett D.S."/>
            <person name="Grigoriev I.V."/>
        </authorList>
    </citation>
    <scope>NUCLEOTIDE SEQUENCE</scope>
    <source>
        <strain evidence="5">TFB10827</strain>
    </source>
</reference>
<gene>
    <name evidence="5" type="ORF">F5050DRAFT_15437</name>
</gene>
<dbReference type="PANTHER" id="PTHR31250">
    <property type="entry name" value="IQ DOMAIN-CONTAINING PROTEIN IQM3"/>
    <property type="match status" value="1"/>
</dbReference>
<comment type="caution">
    <text evidence="5">The sequence shown here is derived from an EMBL/GenBank/DDBJ whole genome shotgun (WGS) entry which is preliminary data.</text>
</comment>
<evidence type="ECO:0000256" key="1">
    <source>
        <dbReference type="ARBA" id="ARBA00004123"/>
    </source>
</evidence>
<evidence type="ECO:0000313" key="5">
    <source>
        <dbReference type="EMBL" id="KAJ4002405.1"/>
    </source>
</evidence>
<evidence type="ECO:0000256" key="2">
    <source>
        <dbReference type="ARBA" id="ARBA00004496"/>
    </source>
</evidence>
<dbReference type="Proteomes" id="UP001163828">
    <property type="component" value="Unassembled WGS sequence"/>
</dbReference>
<dbReference type="InterPro" id="IPR044159">
    <property type="entry name" value="IQM"/>
</dbReference>
<keyword evidence="4" id="KW-0539">Nucleus</keyword>
<evidence type="ECO:0000313" key="6">
    <source>
        <dbReference type="Proteomes" id="UP001163828"/>
    </source>
</evidence>
<dbReference type="PANTHER" id="PTHR31250:SF27">
    <property type="entry name" value="IQ DOMAIN-CONTAINING PROTEIN IQM5"/>
    <property type="match status" value="1"/>
</dbReference>
<protein>
    <submittedName>
        <fullName evidence="5">Uncharacterized protein</fullName>
    </submittedName>
</protein>
<name>A0ABQ8QV79_9AGAR</name>
<comment type="subcellular location">
    <subcellularLocation>
        <location evidence="2">Cytoplasm</location>
    </subcellularLocation>
    <subcellularLocation>
        <location evidence="1">Nucleus</location>
    </subcellularLocation>
</comment>
<accession>A0ABQ8QV79</accession>
<keyword evidence="3" id="KW-0963">Cytoplasm</keyword>